<protein>
    <submittedName>
        <fullName evidence="1">Uncharacterized protein</fullName>
    </submittedName>
</protein>
<name>A0A0E4BR62_9BRAD</name>
<dbReference type="AlphaFoldDB" id="A0A0E4BR62"/>
<evidence type="ECO:0000313" key="2">
    <source>
        <dbReference type="Proteomes" id="UP000063308"/>
    </source>
</evidence>
<reference evidence="1 2" key="1">
    <citation type="submission" date="2014-11" db="EMBL/GenBank/DDBJ databases">
        <title>Symbiosis island explosion on the genome of extra-slow-growing strains of soybean bradyrhizobia with massive insertion sequences.</title>
        <authorList>
            <person name="Iida T."/>
            <person name="Minamisawa K."/>
        </authorList>
    </citation>
    <scope>NUCLEOTIDE SEQUENCE [LARGE SCALE GENOMIC DNA]</scope>
    <source>
        <strain evidence="1 2">NK6</strain>
    </source>
</reference>
<gene>
    <name evidence="1" type="ORF">NK6_4741</name>
</gene>
<sequence length="34" mass="3833">MITILDHKGLAKRSCEHLETLLDPSAMPPIIDWS</sequence>
<organism evidence="1 2">
    <name type="scientific">Bradyrhizobium diazoefficiens</name>
    <dbReference type="NCBI Taxonomy" id="1355477"/>
    <lineage>
        <taxon>Bacteria</taxon>
        <taxon>Pseudomonadati</taxon>
        <taxon>Pseudomonadota</taxon>
        <taxon>Alphaproteobacteria</taxon>
        <taxon>Hyphomicrobiales</taxon>
        <taxon>Nitrobacteraceae</taxon>
        <taxon>Bradyrhizobium</taxon>
    </lineage>
</organism>
<evidence type="ECO:0000313" key="1">
    <source>
        <dbReference type="EMBL" id="BAR57907.1"/>
    </source>
</evidence>
<dbReference type="EMBL" id="AP014685">
    <property type="protein sequence ID" value="BAR57907.1"/>
    <property type="molecule type" value="Genomic_DNA"/>
</dbReference>
<accession>A0A0E4BR62</accession>
<dbReference type="Proteomes" id="UP000063308">
    <property type="component" value="Chromosome"/>
</dbReference>
<proteinExistence type="predicted"/>